<dbReference type="Proteomes" id="UP000322667">
    <property type="component" value="Chromosome A04"/>
</dbReference>
<dbReference type="InterPro" id="IPR027417">
    <property type="entry name" value="P-loop_NTPase"/>
</dbReference>
<feature type="transmembrane region" description="Helical" evidence="8">
    <location>
        <begin position="311"/>
        <end position="334"/>
    </location>
</feature>
<sequence length="647" mass="71683">MSLHGLLFLSPPFPPPLFYLRSAQKDKPKFLHINSRWRPPFISSLKPTNSIKLPLNAQTSQTPLSKALETLAKLKPFLQTNHQPILLGWLCSSISVFSLSQIIPRIGSFSSNLINIVSISKLRDQCLLLGVFVLVKLVACYWQQAFLWEASLRTVCQMRVFVFETVLEKELGFFEGNDGVSSGDIAYRITAEASDVADTLFALLNTIVPNMLQLFAMGTQMLVISPSLSLISAIMIPFMALVIAYLGEKLRKISKRAHLSIATLAAYLNEVLPAIFFVKANTGELSEHARFQRLAYTDFSRHLAKKKMKALIPQIIQIIYFGVLCVLCVGSLVVSRGSFDGCSMVSFVTSLVFLVEPIQGVGKAYNEFKQGEPAIERLFDLTRMKSKVIEKPDAIYLGHVKGEVKFCDVSFKYADNMPLVLDGLNLTVRAGETIALVGPSGGGKTTLVKLLLRLYEPSSGSILIDNHNIKSIRLESLRRHVGLVSQDTMLFSRTVSENIGYRDLMSNIDMEKVELAAQIANADEFIRTLPEGYRSQIGPRGSLLSGGQKQRLAIARAVYQVSSILVLDEATSALDSKSELLVRQAVERLMENYTTLNLQVLVIAHRLETILMADRIFLLQNGKLQELSRSTFLAGHHDSLLSAGAAI</sequence>
<dbReference type="SMART" id="SM00382">
    <property type="entry name" value="AAA"/>
    <property type="match status" value="1"/>
</dbReference>
<evidence type="ECO:0000256" key="8">
    <source>
        <dbReference type="SAM" id="Phobius"/>
    </source>
</evidence>
<evidence type="ECO:0000256" key="6">
    <source>
        <dbReference type="ARBA" id="ARBA00022989"/>
    </source>
</evidence>
<dbReference type="FunFam" id="3.40.50.300:FF:001371">
    <property type="entry name" value="ABC transporter ATP-binding protein"/>
    <property type="match status" value="1"/>
</dbReference>
<accession>A0A5D2R069</accession>
<feature type="transmembrane region" description="Helical" evidence="8">
    <location>
        <begin position="221"/>
        <end position="246"/>
    </location>
</feature>
<evidence type="ECO:0000256" key="1">
    <source>
        <dbReference type="ARBA" id="ARBA00004141"/>
    </source>
</evidence>
<feature type="domain" description="ABC transmembrane type-1" evidence="10">
    <location>
        <begin position="106"/>
        <end position="370"/>
    </location>
</feature>
<dbReference type="PROSITE" id="PS00211">
    <property type="entry name" value="ABC_TRANSPORTER_1"/>
    <property type="match status" value="1"/>
</dbReference>
<dbReference type="InterPro" id="IPR039421">
    <property type="entry name" value="Type_1_exporter"/>
</dbReference>
<dbReference type="GO" id="GO:0016020">
    <property type="term" value="C:membrane"/>
    <property type="evidence" value="ECO:0007669"/>
    <property type="project" value="UniProtKB-SubCell"/>
</dbReference>
<dbReference type="GO" id="GO:0005524">
    <property type="term" value="F:ATP binding"/>
    <property type="evidence" value="ECO:0007669"/>
    <property type="project" value="UniProtKB-KW"/>
</dbReference>
<dbReference type="GO" id="GO:0140359">
    <property type="term" value="F:ABC-type transporter activity"/>
    <property type="evidence" value="ECO:0007669"/>
    <property type="project" value="InterPro"/>
</dbReference>
<name>A0A5D2R069_GOSTO</name>
<dbReference type="AlphaFoldDB" id="A0A5D2R069"/>
<dbReference type="InterPro" id="IPR036640">
    <property type="entry name" value="ABC1_TM_sf"/>
</dbReference>
<proteinExistence type="predicted"/>
<dbReference type="Pfam" id="PF00664">
    <property type="entry name" value="ABC_membrane"/>
    <property type="match status" value="1"/>
</dbReference>
<dbReference type="InterPro" id="IPR017871">
    <property type="entry name" value="ABC_transporter-like_CS"/>
</dbReference>
<feature type="domain" description="ABC transporter" evidence="9">
    <location>
        <begin position="404"/>
        <end position="646"/>
    </location>
</feature>
<dbReference type="CDD" id="cd07346">
    <property type="entry name" value="ABC_6TM_exporters"/>
    <property type="match status" value="1"/>
</dbReference>
<keyword evidence="2" id="KW-0813">Transport</keyword>
<evidence type="ECO:0000256" key="2">
    <source>
        <dbReference type="ARBA" id="ARBA00022448"/>
    </source>
</evidence>
<dbReference type="SUPFAM" id="SSF90123">
    <property type="entry name" value="ABC transporter transmembrane region"/>
    <property type="match status" value="1"/>
</dbReference>
<evidence type="ECO:0000313" key="12">
    <source>
        <dbReference type="Proteomes" id="UP000322667"/>
    </source>
</evidence>
<gene>
    <name evidence="11" type="ORF">ES332_A04G092500v1</name>
</gene>
<dbReference type="PANTHER" id="PTHR24221:SF630">
    <property type="entry name" value="ABC TRANSPORTER B FAMILY MEMBER 29, CHLOROPLASTIC"/>
    <property type="match status" value="1"/>
</dbReference>
<evidence type="ECO:0000313" key="11">
    <source>
        <dbReference type="EMBL" id="TYI32874.1"/>
    </source>
</evidence>
<dbReference type="EMBL" id="CM017613">
    <property type="protein sequence ID" value="TYI32874.1"/>
    <property type="molecule type" value="Genomic_DNA"/>
</dbReference>
<dbReference type="PANTHER" id="PTHR24221">
    <property type="entry name" value="ATP-BINDING CASSETTE SUB-FAMILY B"/>
    <property type="match status" value="1"/>
</dbReference>
<evidence type="ECO:0000259" key="10">
    <source>
        <dbReference type="PROSITE" id="PS50929"/>
    </source>
</evidence>
<evidence type="ECO:0000259" key="9">
    <source>
        <dbReference type="PROSITE" id="PS50893"/>
    </source>
</evidence>
<keyword evidence="5" id="KW-0067">ATP-binding</keyword>
<dbReference type="SUPFAM" id="SSF52540">
    <property type="entry name" value="P-loop containing nucleoside triphosphate hydrolases"/>
    <property type="match status" value="1"/>
</dbReference>
<evidence type="ECO:0000256" key="4">
    <source>
        <dbReference type="ARBA" id="ARBA00022741"/>
    </source>
</evidence>
<comment type="subcellular location">
    <subcellularLocation>
        <location evidence="1">Membrane</location>
        <topology evidence="1">Multi-pass membrane protein</topology>
    </subcellularLocation>
</comment>
<dbReference type="Pfam" id="PF00005">
    <property type="entry name" value="ABC_tran"/>
    <property type="match status" value="1"/>
</dbReference>
<evidence type="ECO:0000256" key="3">
    <source>
        <dbReference type="ARBA" id="ARBA00022692"/>
    </source>
</evidence>
<dbReference type="FunFam" id="1.20.1560.10:FF:000096">
    <property type="entry name" value="ABC transporter related"/>
    <property type="match status" value="1"/>
</dbReference>
<dbReference type="Gene3D" id="3.40.50.300">
    <property type="entry name" value="P-loop containing nucleotide triphosphate hydrolases"/>
    <property type="match status" value="1"/>
</dbReference>
<dbReference type="Gene3D" id="1.20.1560.10">
    <property type="entry name" value="ABC transporter type 1, transmembrane domain"/>
    <property type="match status" value="1"/>
</dbReference>
<dbReference type="PROSITE" id="PS50893">
    <property type="entry name" value="ABC_TRANSPORTER_2"/>
    <property type="match status" value="1"/>
</dbReference>
<organism evidence="11 12">
    <name type="scientific">Gossypium tomentosum</name>
    <name type="common">Hawaiian cotton</name>
    <name type="synonym">Gossypium sandvicense</name>
    <dbReference type="NCBI Taxonomy" id="34277"/>
    <lineage>
        <taxon>Eukaryota</taxon>
        <taxon>Viridiplantae</taxon>
        <taxon>Streptophyta</taxon>
        <taxon>Embryophyta</taxon>
        <taxon>Tracheophyta</taxon>
        <taxon>Spermatophyta</taxon>
        <taxon>Magnoliopsida</taxon>
        <taxon>eudicotyledons</taxon>
        <taxon>Gunneridae</taxon>
        <taxon>Pentapetalae</taxon>
        <taxon>rosids</taxon>
        <taxon>malvids</taxon>
        <taxon>Malvales</taxon>
        <taxon>Malvaceae</taxon>
        <taxon>Malvoideae</taxon>
        <taxon>Gossypium</taxon>
    </lineage>
</organism>
<evidence type="ECO:0000256" key="7">
    <source>
        <dbReference type="ARBA" id="ARBA00023136"/>
    </source>
</evidence>
<evidence type="ECO:0008006" key="13">
    <source>
        <dbReference type="Google" id="ProtNLM"/>
    </source>
</evidence>
<protein>
    <recommendedName>
        <fullName evidence="13">ABC transporter B family member 29, chloroplastic</fullName>
    </recommendedName>
</protein>
<dbReference type="InterPro" id="IPR003593">
    <property type="entry name" value="AAA+_ATPase"/>
</dbReference>
<keyword evidence="4" id="KW-0547">Nucleotide-binding</keyword>
<keyword evidence="6 8" id="KW-1133">Transmembrane helix</keyword>
<keyword evidence="3 8" id="KW-0812">Transmembrane</keyword>
<evidence type="ECO:0000256" key="5">
    <source>
        <dbReference type="ARBA" id="ARBA00022840"/>
    </source>
</evidence>
<dbReference type="InterPro" id="IPR003439">
    <property type="entry name" value="ABC_transporter-like_ATP-bd"/>
</dbReference>
<keyword evidence="7 8" id="KW-0472">Membrane</keyword>
<reference evidence="11 12" key="1">
    <citation type="submission" date="2019-07" db="EMBL/GenBank/DDBJ databases">
        <title>WGS assembly of Gossypium tomentosum.</title>
        <authorList>
            <person name="Chen Z.J."/>
            <person name="Sreedasyam A."/>
            <person name="Ando A."/>
            <person name="Song Q."/>
            <person name="De L."/>
            <person name="Hulse-Kemp A."/>
            <person name="Ding M."/>
            <person name="Ye W."/>
            <person name="Kirkbride R."/>
            <person name="Jenkins J."/>
            <person name="Plott C."/>
            <person name="Lovell J."/>
            <person name="Lin Y.-M."/>
            <person name="Vaughn R."/>
            <person name="Liu B."/>
            <person name="Li W."/>
            <person name="Simpson S."/>
            <person name="Scheffler B."/>
            <person name="Saski C."/>
            <person name="Grover C."/>
            <person name="Hu G."/>
            <person name="Conover J."/>
            <person name="Carlson J."/>
            <person name="Shu S."/>
            <person name="Boston L."/>
            <person name="Williams M."/>
            <person name="Peterson D."/>
            <person name="Mcgee K."/>
            <person name="Jones D."/>
            <person name="Wendel J."/>
            <person name="Stelly D."/>
            <person name="Grimwood J."/>
            <person name="Schmutz J."/>
        </authorList>
    </citation>
    <scope>NUCLEOTIDE SEQUENCE [LARGE SCALE GENOMIC DNA]</scope>
    <source>
        <strain evidence="11">7179.01</strain>
    </source>
</reference>
<dbReference type="PROSITE" id="PS50929">
    <property type="entry name" value="ABC_TM1F"/>
    <property type="match status" value="1"/>
</dbReference>
<keyword evidence="12" id="KW-1185">Reference proteome</keyword>
<dbReference type="GO" id="GO:0016887">
    <property type="term" value="F:ATP hydrolysis activity"/>
    <property type="evidence" value="ECO:0007669"/>
    <property type="project" value="InterPro"/>
</dbReference>
<dbReference type="InterPro" id="IPR011527">
    <property type="entry name" value="ABC1_TM_dom"/>
</dbReference>